<dbReference type="Proteomes" id="UP000799440">
    <property type="component" value="Unassembled WGS sequence"/>
</dbReference>
<feature type="non-terminal residue" evidence="1">
    <location>
        <position position="1"/>
    </location>
</feature>
<reference evidence="1" key="1">
    <citation type="journal article" date="2020" name="Stud. Mycol.">
        <title>101 Dothideomycetes genomes: a test case for predicting lifestyles and emergence of pathogens.</title>
        <authorList>
            <person name="Haridas S."/>
            <person name="Albert R."/>
            <person name="Binder M."/>
            <person name="Bloem J."/>
            <person name="Labutti K."/>
            <person name="Salamov A."/>
            <person name="Andreopoulos B."/>
            <person name="Baker S."/>
            <person name="Barry K."/>
            <person name="Bills G."/>
            <person name="Bluhm B."/>
            <person name="Cannon C."/>
            <person name="Castanera R."/>
            <person name="Culley D."/>
            <person name="Daum C."/>
            <person name="Ezra D."/>
            <person name="Gonzalez J."/>
            <person name="Henrissat B."/>
            <person name="Kuo A."/>
            <person name="Liang C."/>
            <person name="Lipzen A."/>
            <person name="Lutzoni F."/>
            <person name="Magnuson J."/>
            <person name="Mondo S."/>
            <person name="Nolan M."/>
            <person name="Ohm R."/>
            <person name="Pangilinan J."/>
            <person name="Park H.-J."/>
            <person name="Ramirez L."/>
            <person name="Alfaro M."/>
            <person name="Sun H."/>
            <person name="Tritt A."/>
            <person name="Yoshinaga Y."/>
            <person name="Zwiers L.-H."/>
            <person name="Turgeon B."/>
            <person name="Goodwin S."/>
            <person name="Spatafora J."/>
            <person name="Crous P."/>
            <person name="Grigoriev I."/>
        </authorList>
    </citation>
    <scope>NUCLEOTIDE SEQUENCE</scope>
    <source>
        <strain evidence="1">CBS 119925</strain>
    </source>
</reference>
<protein>
    <submittedName>
        <fullName evidence="1">Uncharacterized protein</fullName>
    </submittedName>
</protein>
<dbReference type="EMBL" id="MU006589">
    <property type="protein sequence ID" value="KAF2744422.1"/>
    <property type="molecule type" value="Genomic_DNA"/>
</dbReference>
<feature type="non-terminal residue" evidence="1">
    <location>
        <position position="313"/>
    </location>
</feature>
<accession>A0A6A6V1K3</accession>
<sequence length="313" mass="34999">EPLHTRLTRWSTYLHTSNFCPLITEVLTLELPKYTSSTVDLPPTFPPSLAAIIFECLLILCSSGPLFTAAVDGTLSRGFLASEDLRTSHEHMTQKARLGQPHIYAHFLVSPHGIPPSPTHLLAIRDVLQTYLSQTADANALAHAIDNISATSTPFPPVLSAAGLRKYLRTEHNVNSLTRIESLYKLCSGLTRVHNATAPEERDIPSRYPISECGYALDAIRRIQQHRGRRGSNYVMNLVEDVCRYLHRNSPDFPEYRMRPWIIYSIFRAQQAGVAEMLCSGLLGVWVEEGGGVNHYPAGLSVRSAWLVEPEEW</sequence>
<evidence type="ECO:0000313" key="2">
    <source>
        <dbReference type="Proteomes" id="UP000799440"/>
    </source>
</evidence>
<gene>
    <name evidence="1" type="ORF">M011DRAFT_380221</name>
</gene>
<keyword evidence="2" id="KW-1185">Reference proteome</keyword>
<dbReference type="OrthoDB" id="3440338at2759"/>
<name>A0A6A6V1K3_9PLEO</name>
<proteinExistence type="predicted"/>
<dbReference type="AlphaFoldDB" id="A0A6A6V1K3"/>
<evidence type="ECO:0000313" key="1">
    <source>
        <dbReference type="EMBL" id="KAF2744422.1"/>
    </source>
</evidence>
<organism evidence="1 2">
    <name type="scientific">Sporormia fimetaria CBS 119925</name>
    <dbReference type="NCBI Taxonomy" id="1340428"/>
    <lineage>
        <taxon>Eukaryota</taxon>
        <taxon>Fungi</taxon>
        <taxon>Dikarya</taxon>
        <taxon>Ascomycota</taxon>
        <taxon>Pezizomycotina</taxon>
        <taxon>Dothideomycetes</taxon>
        <taxon>Pleosporomycetidae</taxon>
        <taxon>Pleosporales</taxon>
        <taxon>Sporormiaceae</taxon>
        <taxon>Sporormia</taxon>
    </lineage>
</organism>